<accession>A0A0V8AMT0</accession>
<sequence length="136" mass="14908">MTKENIVKLPGTKQFEFGGLNLQLRLDGKSIIAIEKRLDESLMGLFVNGQGGFKLPATNKLLVVLQGANQTSRVSDSDLVNAFERFVEAGNTTFDLFNAIQELLDEAGFFGKDKKENEATNGESLDNEPEAPSELL</sequence>
<protein>
    <submittedName>
        <fullName evidence="3">Prophage protein</fullName>
    </submittedName>
</protein>
<dbReference type="Proteomes" id="UP000053612">
    <property type="component" value="Unassembled WGS sequence"/>
</dbReference>
<gene>
    <name evidence="2" type="ORF">KF282_0901</name>
    <name evidence="3" type="ORF">LMG9449_0110</name>
    <name evidence="4" type="ORF">M20_0181</name>
</gene>
<dbReference type="Pfam" id="PF19591">
    <property type="entry name" value="DUF6096"/>
    <property type="match status" value="1"/>
</dbReference>
<evidence type="ECO:0000313" key="5">
    <source>
        <dbReference type="Proteomes" id="UP000053058"/>
    </source>
</evidence>
<evidence type="ECO:0000313" key="3">
    <source>
        <dbReference type="EMBL" id="KSU22675.1"/>
    </source>
</evidence>
<evidence type="ECO:0000313" key="7">
    <source>
        <dbReference type="Proteomes" id="UP000053719"/>
    </source>
</evidence>
<reference evidence="5 6" key="1">
    <citation type="submission" date="2015-10" db="EMBL/GenBank/DDBJ databases">
        <title>Draft Genome Sequences of 11 Lactococcus lactis subspecies cremoris strains.</title>
        <authorList>
            <person name="Wels M."/>
            <person name="Backus L."/>
            <person name="Boekhorst J."/>
            <person name="Dijkstra A."/>
            <person name="Beerthuizen M."/>
            <person name="Kelly W."/>
            <person name="Siezen R."/>
            <person name="Bachmann H."/>
            <person name="Van Hijum S."/>
        </authorList>
    </citation>
    <scope>NUCLEOTIDE SEQUENCE [LARGE SCALE GENOMIC DNA]</scope>
    <source>
        <strain evidence="5">KF282</strain>
        <strain evidence="6">LMG9449</strain>
        <strain evidence="7">M20</strain>
    </source>
</reference>
<dbReference type="EMBL" id="LKLS01000003">
    <property type="protein sequence ID" value="KSU22675.1"/>
    <property type="molecule type" value="Genomic_DNA"/>
</dbReference>
<dbReference type="PATRIC" id="fig|1360.105.peg.2654"/>
<evidence type="ECO:0000313" key="2">
    <source>
        <dbReference type="EMBL" id="KSU06744.1"/>
    </source>
</evidence>
<reference evidence="3" key="2">
    <citation type="journal article" date="2017" name="Genome Announc.">
        <title>Draft Genome Sequences of 24 Lactococcus lactis Strains.</title>
        <authorList>
            <person name="Backus L."/>
            <person name="Wels M."/>
            <person name="Boekhorst J."/>
            <person name="Dijkstra A.R."/>
            <person name="Beerthuyzen M."/>
            <person name="Kelly W.J."/>
            <person name="Siezen R.J."/>
            <person name="van Hijum S.A."/>
            <person name="Bachmann H."/>
        </authorList>
    </citation>
    <scope>NUCLEOTIDE SEQUENCE</scope>
    <source>
        <strain evidence="2">KF282</strain>
        <strain evidence="3">LMG9447</strain>
        <strain evidence="4">M20</strain>
    </source>
</reference>
<dbReference type="Proteomes" id="UP000053719">
    <property type="component" value="Unassembled WGS sequence"/>
</dbReference>
<dbReference type="EMBL" id="LKLU01000004">
    <property type="protein sequence ID" value="KSU23396.1"/>
    <property type="molecule type" value="Genomic_DNA"/>
</dbReference>
<dbReference type="RefSeq" id="WP_021722204.1">
    <property type="nucleotide sequence ID" value="NZ_CP025500.1"/>
</dbReference>
<feature type="region of interest" description="Disordered" evidence="1">
    <location>
        <begin position="114"/>
        <end position="136"/>
    </location>
</feature>
<evidence type="ECO:0000256" key="1">
    <source>
        <dbReference type="SAM" id="MobiDB-lite"/>
    </source>
</evidence>
<evidence type="ECO:0000313" key="6">
    <source>
        <dbReference type="Proteomes" id="UP000053612"/>
    </source>
</evidence>
<proteinExistence type="predicted"/>
<feature type="compositionally biased region" description="Acidic residues" evidence="1">
    <location>
        <begin position="125"/>
        <end position="136"/>
    </location>
</feature>
<dbReference type="AlphaFoldDB" id="A0A0V8AMT0"/>
<name>A0A0V8AMT0_LACLL</name>
<dbReference type="EMBL" id="LKLN01000021">
    <property type="protein sequence ID" value="KSU06744.1"/>
    <property type="molecule type" value="Genomic_DNA"/>
</dbReference>
<organism evidence="3 6">
    <name type="scientific">Lactococcus lactis subsp. lactis</name>
    <name type="common">Streptococcus lactis</name>
    <dbReference type="NCBI Taxonomy" id="1360"/>
    <lineage>
        <taxon>Bacteria</taxon>
        <taxon>Bacillati</taxon>
        <taxon>Bacillota</taxon>
        <taxon>Bacilli</taxon>
        <taxon>Lactobacillales</taxon>
        <taxon>Streptococcaceae</taxon>
        <taxon>Lactococcus</taxon>
    </lineage>
</organism>
<dbReference type="Proteomes" id="UP000053058">
    <property type="component" value="Unassembled WGS sequence"/>
</dbReference>
<evidence type="ECO:0000313" key="4">
    <source>
        <dbReference type="EMBL" id="KSU23396.1"/>
    </source>
</evidence>
<comment type="caution">
    <text evidence="3">The sequence shown here is derived from an EMBL/GenBank/DDBJ whole genome shotgun (WGS) entry which is preliminary data.</text>
</comment>
<dbReference type="InterPro" id="IPR046078">
    <property type="entry name" value="DUF6096"/>
</dbReference>